<sequence length="197" mass="21628">MKKILHVISSPRSGESVSLKLGNAIIDKLLTAYPGSTVTTKDLRHLPHVNEKHIAAFFTPADAWTPENEEAIRYSNEAIQAIWDADILVIGAPMYNFSIPSSLKAWLDQIVRVGVTFKPGATGIEGLITGKKVYLAVASGWVYSEGPMKEYDFVVPYLQRILSTIGMNDITVIRAEGVNRPETKVGAFERAVDSIVL</sequence>
<reference evidence="8 9" key="1">
    <citation type="submission" date="2019-03" db="EMBL/GenBank/DDBJ databases">
        <title>Genomic Encyclopedia of Type Strains, Phase IV (KMG-IV): sequencing the most valuable type-strain genomes for metagenomic binning, comparative biology and taxonomic classification.</title>
        <authorList>
            <person name="Goeker M."/>
        </authorList>
    </citation>
    <scope>NUCLEOTIDE SEQUENCE [LARGE SCALE GENOMIC DNA]</scope>
    <source>
        <strain evidence="8 9">DSM 100059</strain>
    </source>
</reference>
<keyword evidence="1 6" id="KW-0285">Flavoprotein</keyword>
<dbReference type="GO" id="GO:0016655">
    <property type="term" value="F:oxidoreductase activity, acting on NAD(P)H, quinone or similar compound as acceptor"/>
    <property type="evidence" value="ECO:0007669"/>
    <property type="project" value="InterPro"/>
</dbReference>
<dbReference type="HAMAP" id="MF_01216">
    <property type="entry name" value="Azoreductase_type1"/>
    <property type="match status" value="1"/>
</dbReference>
<dbReference type="GO" id="GO:0016652">
    <property type="term" value="F:oxidoreductase activity, acting on NAD(P)H as acceptor"/>
    <property type="evidence" value="ECO:0007669"/>
    <property type="project" value="UniProtKB-UniRule"/>
</dbReference>
<name>A0A4R8DHN3_9BACT</name>
<evidence type="ECO:0000256" key="3">
    <source>
        <dbReference type="ARBA" id="ARBA00023002"/>
    </source>
</evidence>
<dbReference type="GO" id="GO:0010181">
    <property type="term" value="F:FMN binding"/>
    <property type="evidence" value="ECO:0007669"/>
    <property type="project" value="UniProtKB-UniRule"/>
</dbReference>
<dbReference type="Proteomes" id="UP000294498">
    <property type="component" value="Unassembled WGS sequence"/>
</dbReference>
<comment type="function">
    <text evidence="6">Quinone reductase that provides resistance to thiol-specific stress caused by electrophilic quinones.</text>
</comment>
<keyword evidence="3 6" id="KW-0560">Oxidoreductase</keyword>
<dbReference type="EC" id="1.6.5.-" evidence="6"/>
<accession>A0A4R8DHN3</accession>
<feature type="binding site" evidence="6">
    <location>
        <begin position="94"/>
        <end position="97"/>
    </location>
    <ligand>
        <name>FMN</name>
        <dbReference type="ChEBI" id="CHEBI:58210"/>
    </ligand>
</feature>
<dbReference type="RefSeq" id="WP_133998567.1">
    <property type="nucleotide sequence ID" value="NZ_SODV01000002.1"/>
</dbReference>
<evidence type="ECO:0000256" key="4">
    <source>
        <dbReference type="ARBA" id="ARBA00023027"/>
    </source>
</evidence>
<protein>
    <recommendedName>
        <fullName evidence="6">FMN dependent NADH:quinone oxidoreductase</fullName>
        <ecNumber evidence="6">1.6.5.-</ecNumber>
    </recommendedName>
    <alternativeName>
        <fullName evidence="6">Azo-dye reductase</fullName>
    </alternativeName>
    <alternativeName>
        <fullName evidence="6">FMN-dependent NADH-azo compound oxidoreductase</fullName>
    </alternativeName>
    <alternativeName>
        <fullName evidence="6">FMN-dependent NADH-azoreductase</fullName>
        <ecNumber evidence="6">1.7.1.17</ecNumber>
    </alternativeName>
</protein>
<feature type="binding site" evidence="6">
    <location>
        <position position="10"/>
    </location>
    <ligand>
        <name>FMN</name>
        <dbReference type="ChEBI" id="CHEBI:58210"/>
    </ligand>
</feature>
<keyword evidence="9" id="KW-1185">Reference proteome</keyword>
<comment type="catalytic activity">
    <reaction evidence="6">
        <text>2 a quinone + NADH + H(+) = 2 a 1,4-benzosemiquinone + NAD(+)</text>
        <dbReference type="Rhea" id="RHEA:65952"/>
        <dbReference type="ChEBI" id="CHEBI:15378"/>
        <dbReference type="ChEBI" id="CHEBI:57540"/>
        <dbReference type="ChEBI" id="CHEBI:57945"/>
        <dbReference type="ChEBI" id="CHEBI:132124"/>
        <dbReference type="ChEBI" id="CHEBI:134225"/>
    </reaction>
</comment>
<dbReference type="Pfam" id="PF02525">
    <property type="entry name" value="Flavodoxin_2"/>
    <property type="match status" value="1"/>
</dbReference>
<dbReference type="SUPFAM" id="SSF52218">
    <property type="entry name" value="Flavoproteins"/>
    <property type="match status" value="1"/>
</dbReference>
<evidence type="ECO:0000256" key="5">
    <source>
        <dbReference type="ARBA" id="ARBA00048542"/>
    </source>
</evidence>
<dbReference type="EMBL" id="SODV01000002">
    <property type="protein sequence ID" value="TDW97045.1"/>
    <property type="molecule type" value="Genomic_DNA"/>
</dbReference>
<organism evidence="8 9">
    <name type="scientific">Dinghuibacter silviterrae</name>
    <dbReference type="NCBI Taxonomy" id="1539049"/>
    <lineage>
        <taxon>Bacteria</taxon>
        <taxon>Pseudomonadati</taxon>
        <taxon>Bacteroidota</taxon>
        <taxon>Chitinophagia</taxon>
        <taxon>Chitinophagales</taxon>
        <taxon>Chitinophagaceae</taxon>
        <taxon>Dinghuibacter</taxon>
    </lineage>
</organism>
<dbReference type="InterPro" id="IPR023048">
    <property type="entry name" value="NADH:quinone_OxRdtase_FMN_depd"/>
</dbReference>
<comment type="function">
    <text evidence="6">Also exhibits azoreductase activity. Catalyzes the reductive cleavage of the azo bond in aromatic azo compounds to the corresponding amines.</text>
</comment>
<proteinExistence type="inferred from homology"/>
<comment type="cofactor">
    <cofactor evidence="6">
        <name>FMN</name>
        <dbReference type="ChEBI" id="CHEBI:58210"/>
    </cofactor>
    <text evidence="6">Binds 1 FMN per subunit.</text>
</comment>
<evidence type="ECO:0000256" key="1">
    <source>
        <dbReference type="ARBA" id="ARBA00022630"/>
    </source>
</evidence>
<keyword evidence="2 6" id="KW-0288">FMN</keyword>
<dbReference type="AlphaFoldDB" id="A0A4R8DHN3"/>
<dbReference type="OrthoDB" id="9805013at2"/>
<comment type="subunit">
    <text evidence="6">Homodimer.</text>
</comment>
<dbReference type="PANTHER" id="PTHR43741">
    <property type="entry name" value="FMN-DEPENDENT NADH-AZOREDUCTASE 1"/>
    <property type="match status" value="1"/>
</dbReference>
<comment type="similarity">
    <text evidence="6">Belongs to the azoreductase type 1 family.</text>
</comment>
<evidence type="ECO:0000256" key="6">
    <source>
        <dbReference type="HAMAP-Rule" id="MF_01216"/>
    </source>
</evidence>
<comment type="caution">
    <text evidence="6">Lacks conserved residue(s) required for the propagation of feature annotation.</text>
</comment>
<evidence type="ECO:0000313" key="9">
    <source>
        <dbReference type="Proteomes" id="UP000294498"/>
    </source>
</evidence>
<evidence type="ECO:0000313" key="8">
    <source>
        <dbReference type="EMBL" id="TDW97045.1"/>
    </source>
</evidence>
<dbReference type="InterPro" id="IPR029039">
    <property type="entry name" value="Flavoprotein-like_sf"/>
</dbReference>
<evidence type="ECO:0000256" key="2">
    <source>
        <dbReference type="ARBA" id="ARBA00022643"/>
    </source>
</evidence>
<dbReference type="InterPro" id="IPR003680">
    <property type="entry name" value="Flavodoxin_fold"/>
</dbReference>
<dbReference type="EC" id="1.7.1.17" evidence="6"/>
<feature type="binding site" evidence="6">
    <location>
        <begin position="16"/>
        <end position="18"/>
    </location>
    <ligand>
        <name>FMN</name>
        <dbReference type="ChEBI" id="CHEBI:58210"/>
    </ligand>
</feature>
<dbReference type="Gene3D" id="3.40.50.360">
    <property type="match status" value="1"/>
</dbReference>
<dbReference type="InterPro" id="IPR050104">
    <property type="entry name" value="FMN-dep_NADH:Q_OxRdtase_AzoR1"/>
</dbReference>
<comment type="catalytic activity">
    <reaction evidence="5">
        <text>N,N-dimethyl-1,4-phenylenediamine + anthranilate + 2 NAD(+) = 2-(4-dimethylaminophenyl)diazenylbenzoate + 2 NADH + 2 H(+)</text>
        <dbReference type="Rhea" id="RHEA:55872"/>
        <dbReference type="ChEBI" id="CHEBI:15378"/>
        <dbReference type="ChEBI" id="CHEBI:15783"/>
        <dbReference type="ChEBI" id="CHEBI:16567"/>
        <dbReference type="ChEBI" id="CHEBI:57540"/>
        <dbReference type="ChEBI" id="CHEBI:57945"/>
        <dbReference type="ChEBI" id="CHEBI:71579"/>
        <dbReference type="EC" id="1.7.1.17"/>
    </reaction>
    <physiologicalReaction direction="right-to-left" evidence="5">
        <dbReference type="Rhea" id="RHEA:55874"/>
    </physiologicalReaction>
</comment>
<comment type="caution">
    <text evidence="8">The sequence shown here is derived from an EMBL/GenBank/DDBJ whole genome shotgun (WGS) entry which is preliminary data.</text>
</comment>
<dbReference type="GO" id="GO:0009055">
    <property type="term" value="F:electron transfer activity"/>
    <property type="evidence" value="ECO:0007669"/>
    <property type="project" value="UniProtKB-UniRule"/>
</dbReference>
<feature type="domain" description="Flavodoxin-like fold" evidence="7">
    <location>
        <begin position="2"/>
        <end position="193"/>
    </location>
</feature>
<gene>
    <name evidence="6" type="primary">azoR</name>
    <name evidence="8" type="ORF">EDB95_4882</name>
</gene>
<evidence type="ECO:0000259" key="7">
    <source>
        <dbReference type="Pfam" id="PF02525"/>
    </source>
</evidence>
<keyword evidence="4 6" id="KW-0520">NAD</keyword>
<dbReference type="PANTHER" id="PTHR43741:SF4">
    <property type="entry name" value="FMN-DEPENDENT NADH:QUINONE OXIDOREDUCTASE"/>
    <property type="match status" value="1"/>
</dbReference>